<evidence type="ECO:0000313" key="1">
    <source>
        <dbReference type="EMBL" id="RFS26363.1"/>
    </source>
</evidence>
<name>A0A3E1YG31_9BACT</name>
<protein>
    <recommendedName>
        <fullName evidence="3">Preprotein translocase subunit SecB</fullName>
    </recommendedName>
</protein>
<organism evidence="1 2">
    <name type="scientific">Chitinophaga silvatica</name>
    <dbReference type="NCBI Taxonomy" id="2282649"/>
    <lineage>
        <taxon>Bacteria</taxon>
        <taxon>Pseudomonadati</taxon>
        <taxon>Bacteroidota</taxon>
        <taxon>Chitinophagia</taxon>
        <taxon>Chitinophagales</taxon>
        <taxon>Chitinophagaceae</taxon>
        <taxon>Chitinophaga</taxon>
    </lineage>
</organism>
<dbReference type="EMBL" id="QPMM01000001">
    <property type="protein sequence ID" value="RFS26363.1"/>
    <property type="molecule type" value="Genomic_DNA"/>
</dbReference>
<sequence>MSETQKKYVLKGIELMSFVMSEKAENFNEKKPVRINFTQEQKINQAENIVFKYTTIEILDSEDTNVLIKLKVACSFFFLNFADVVNHNEKGEAVILHDVNMDLARICVGTARGILYTQLKGTYLKSAILPLLPFE</sequence>
<dbReference type="AlphaFoldDB" id="A0A3E1YG31"/>
<comment type="caution">
    <text evidence="1">The sequence shown here is derived from an EMBL/GenBank/DDBJ whole genome shotgun (WGS) entry which is preliminary data.</text>
</comment>
<dbReference type="Proteomes" id="UP000260644">
    <property type="component" value="Unassembled WGS sequence"/>
</dbReference>
<gene>
    <name evidence="1" type="ORF">DVR12_00820</name>
</gene>
<keyword evidence="2" id="KW-1185">Reference proteome</keyword>
<evidence type="ECO:0008006" key="3">
    <source>
        <dbReference type="Google" id="ProtNLM"/>
    </source>
</evidence>
<dbReference type="OrthoDB" id="670593at2"/>
<evidence type="ECO:0000313" key="2">
    <source>
        <dbReference type="Proteomes" id="UP000260644"/>
    </source>
</evidence>
<proteinExistence type="predicted"/>
<accession>A0A3E1YG31</accession>
<dbReference type="RefSeq" id="WP_116973555.1">
    <property type="nucleotide sequence ID" value="NZ_QPMM01000001.1"/>
</dbReference>
<reference evidence="1 2" key="1">
    <citation type="submission" date="2018-07" db="EMBL/GenBank/DDBJ databases">
        <title>Chitinophaga K2CV101002-2 sp. nov., isolated from a monsoon evergreen broad-leaved forest soil.</title>
        <authorList>
            <person name="Lv Y."/>
        </authorList>
    </citation>
    <scope>NUCLEOTIDE SEQUENCE [LARGE SCALE GENOMIC DNA]</scope>
    <source>
        <strain evidence="1 2">GDMCC 1.1288</strain>
    </source>
</reference>